<evidence type="ECO:0000313" key="3">
    <source>
        <dbReference type="EMBL" id="MXQ73183.1"/>
    </source>
</evidence>
<organism evidence="3 4">
    <name type="scientific">Copranaerobaculum intestinale</name>
    <dbReference type="NCBI Taxonomy" id="2692629"/>
    <lineage>
        <taxon>Bacteria</taxon>
        <taxon>Bacillati</taxon>
        <taxon>Bacillota</taxon>
        <taxon>Erysipelotrichia</taxon>
        <taxon>Erysipelotrichales</taxon>
        <taxon>Erysipelotrichaceae</taxon>
        <taxon>Copranaerobaculum</taxon>
    </lineage>
</organism>
<dbReference type="InterPro" id="IPR043128">
    <property type="entry name" value="Rev_trsase/Diguanyl_cyclase"/>
</dbReference>
<feature type="domain" description="GGDEF" evidence="2">
    <location>
        <begin position="158"/>
        <end position="293"/>
    </location>
</feature>
<dbReference type="AlphaFoldDB" id="A0A6N8U8Y6"/>
<dbReference type="PANTHER" id="PTHR33121:SF70">
    <property type="entry name" value="SIGNALING PROTEIN YKOW"/>
    <property type="match status" value="1"/>
</dbReference>
<reference evidence="3 4" key="2">
    <citation type="submission" date="2020-01" db="EMBL/GenBank/DDBJ databases">
        <title>Clostridiaceae sp. nov. isolated from the gut of human by culturomics.</title>
        <authorList>
            <person name="Chang Y."/>
        </authorList>
    </citation>
    <scope>NUCLEOTIDE SEQUENCE [LARGE SCALE GENOMIC DNA]</scope>
    <source>
        <strain evidence="3 4">DONG20-135</strain>
    </source>
</reference>
<dbReference type="InterPro" id="IPR001633">
    <property type="entry name" value="EAL_dom"/>
</dbReference>
<dbReference type="CDD" id="cd01948">
    <property type="entry name" value="EAL"/>
    <property type="match status" value="1"/>
</dbReference>
<sequence length="559" mass="64938">MEQSPKTELDDLNEALIDGWMIDHEPKVLIEKLAETCTWISAGREEILTGKKAIITYLEAMAEEKTKRPLKRGSYTVILAEAGYGLVSIECLPMRYTILWVKEGSKWQIRHLHDSLYIYGETMHERLKIAARTDTVTKLHNQQGFCDAVSELMKAHDKRYALIKFGIKDFRYINQRYGYAKGEAVLQNIGKNLQKTCEADETCGHIEKDIFAMLYRYHGKQDMARRMEEVRHKLLDKHLLYELGIEIDFIAGIYTIPKGMQEHVKDMLDKALMAQQQVSRQQIGSHYRYYEESVMRKQYQHQQLIQYAPTAMKKDEFLLYIQPQFSISCGKIVAGEALCRWKSRDGTFIPPDEFIPLFEEYGLICAFDFYMLKKLCEKMKAWMERGRIITPISINQSRLHIDKKDYIERFCKVVDHYEIPHSYIAFELTESAFVEQYEKMIRLAGELHRQGFQLAIDDFGTGFASLNLLSVVSADILKVDKSLLDSIHTKRGRTVLEKVIELAHQMEMTVICEGIEEETQLKELKELKCDIGQGYLMGRPIPAEAFEKRWIEGNEEAKG</sequence>
<dbReference type="EMBL" id="WUUQ01000001">
    <property type="protein sequence ID" value="MXQ73183.1"/>
    <property type="molecule type" value="Genomic_DNA"/>
</dbReference>
<dbReference type="SMART" id="SM00267">
    <property type="entry name" value="GGDEF"/>
    <property type="match status" value="1"/>
</dbReference>
<dbReference type="InterPro" id="IPR035919">
    <property type="entry name" value="EAL_sf"/>
</dbReference>
<name>A0A6N8U8Y6_9FIRM</name>
<keyword evidence="4" id="KW-1185">Reference proteome</keyword>
<dbReference type="InterPro" id="IPR032710">
    <property type="entry name" value="NTF2-like_dom_sf"/>
</dbReference>
<dbReference type="SUPFAM" id="SSF55073">
    <property type="entry name" value="Nucleotide cyclase"/>
    <property type="match status" value="1"/>
</dbReference>
<dbReference type="SMART" id="SM00052">
    <property type="entry name" value="EAL"/>
    <property type="match status" value="1"/>
</dbReference>
<dbReference type="PROSITE" id="PS50883">
    <property type="entry name" value="EAL"/>
    <property type="match status" value="1"/>
</dbReference>
<dbReference type="Pfam" id="PF00563">
    <property type="entry name" value="EAL"/>
    <property type="match status" value="1"/>
</dbReference>
<dbReference type="NCBIfam" id="TIGR00254">
    <property type="entry name" value="GGDEF"/>
    <property type="match status" value="1"/>
</dbReference>
<dbReference type="SUPFAM" id="SSF54427">
    <property type="entry name" value="NTF2-like"/>
    <property type="match status" value="1"/>
</dbReference>
<dbReference type="RefSeq" id="WP_160624601.1">
    <property type="nucleotide sequence ID" value="NZ_WUUQ01000001.1"/>
</dbReference>
<dbReference type="PROSITE" id="PS50887">
    <property type="entry name" value="GGDEF"/>
    <property type="match status" value="1"/>
</dbReference>
<dbReference type="PANTHER" id="PTHR33121">
    <property type="entry name" value="CYCLIC DI-GMP PHOSPHODIESTERASE PDEF"/>
    <property type="match status" value="1"/>
</dbReference>
<dbReference type="SUPFAM" id="SSF141868">
    <property type="entry name" value="EAL domain-like"/>
    <property type="match status" value="1"/>
</dbReference>
<dbReference type="Gene3D" id="3.30.70.270">
    <property type="match status" value="1"/>
</dbReference>
<evidence type="ECO:0000259" key="2">
    <source>
        <dbReference type="PROSITE" id="PS50887"/>
    </source>
</evidence>
<reference evidence="3 4" key="1">
    <citation type="submission" date="2019-12" db="EMBL/GenBank/DDBJ databases">
        <authorList>
            <person name="Yang R."/>
        </authorList>
    </citation>
    <scope>NUCLEOTIDE SEQUENCE [LARGE SCALE GENOMIC DNA]</scope>
    <source>
        <strain evidence="3 4">DONG20-135</strain>
    </source>
</reference>
<protein>
    <submittedName>
        <fullName evidence="3">EAL domain-containing protein</fullName>
    </submittedName>
</protein>
<proteinExistence type="predicted"/>
<dbReference type="InterPro" id="IPR000160">
    <property type="entry name" value="GGDEF_dom"/>
</dbReference>
<dbReference type="Gene3D" id="3.20.20.450">
    <property type="entry name" value="EAL domain"/>
    <property type="match status" value="1"/>
</dbReference>
<feature type="domain" description="EAL" evidence="1">
    <location>
        <begin position="301"/>
        <end position="554"/>
    </location>
</feature>
<evidence type="ECO:0000259" key="1">
    <source>
        <dbReference type="PROSITE" id="PS50883"/>
    </source>
</evidence>
<gene>
    <name evidence="3" type="ORF">GSF08_04440</name>
</gene>
<dbReference type="Pfam" id="PF00990">
    <property type="entry name" value="GGDEF"/>
    <property type="match status" value="1"/>
</dbReference>
<comment type="caution">
    <text evidence="3">The sequence shown here is derived from an EMBL/GenBank/DDBJ whole genome shotgun (WGS) entry which is preliminary data.</text>
</comment>
<dbReference type="Proteomes" id="UP000434036">
    <property type="component" value="Unassembled WGS sequence"/>
</dbReference>
<dbReference type="InterPro" id="IPR050706">
    <property type="entry name" value="Cyclic-di-GMP_PDE-like"/>
</dbReference>
<dbReference type="Gene3D" id="3.10.450.50">
    <property type="match status" value="1"/>
</dbReference>
<accession>A0A6N8U8Y6</accession>
<dbReference type="GO" id="GO:0071111">
    <property type="term" value="F:cyclic-guanylate-specific phosphodiesterase activity"/>
    <property type="evidence" value="ECO:0007669"/>
    <property type="project" value="InterPro"/>
</dbReference>
<dbReference type="InterPro" id="IPR029787">
    <property type="entry name" value="Nucleotide_cyclase"/>
</dbReference>
<evidence type="ECO:0000313" key="4">
    <source>
        <dbReference type="Proteomes" id="UP000434036"/>
    </source>
</evidence>